<comment type="caution">
    <text evidence="1">The sequence shown here is derived from an EMBL/GenBank/DDBJ whole genome shotgun (WGS) entry which is preliminary data.</text>
</comment>
<evidence type="ECO:0000313" key="1">
    <source>
        <dbReference type="EMBL" id="VVM04879.1"/>
    </source>
</evidence>
<keyword evidence="1" id="KW-0378">Hydrolase</keyword>
<reference evidence="1" key="1">
    <citation type="submission" date="2019-09" db="EMBL/GenBank/DDBJ databases">
        <authorList>
            <person name="Cremers G."/>
        </authorList>
    </citation>
    <scope>NUCLEOTIDE SEQUENCE [LARGE SCALE GENOMIC DNA]</scope>
    <source>
        <strain evidence="1">3B</strain>
    </source>
</reference>
<gene>
    <name evidence="1" type="primary">arsA</name>
    <name evidence="1" type="ORF">MAMC_00252</name>
</gene>
<evidence type="ECO:0000313" key="2">
    <source>
        <dbReference type="Proteomes" id="UP000381693"/>
    </source>
</evidence>
<feature type="non-terminal residue" evidence="1">
    <location>
        <position position="1"/>
    </location>
</feature>
<dbReference type="AlphaFoldDB" id="A0A5E6M6G5"/>
<protein>
    <submittedName>
        <fullName evidence="1">Partial Arsenical pump-driving ATPase</fullName>
        <ecNumber evidence="1">3.6.3.16</ecNumber>
    </submittedName>
</protein>
<accession>A0A5E6M6G5</accession>
<keyword evidence="2" id="KW-1185">Reference proteome</keyword>
<proteinExistence type="predicted"/>
<name>A0A5E6M6G5_9BACT</name>
<dbReference type="EMBL" id="CABFUZ020000050">
    <property type="protein sequence ID" value="VVM04879.1"/>
    <property type="molecule type" value="Genomic_DNA"/>
</dbReference>
<sequence length="68" mass="7520">AEPRAPLLRQRALHERREIESVATAHAKRLVVVALLEQEPVGVDRLRTLVERSVEPNGSRAQMTSPAG</sequence>
<dbReference type="Proteomes" id="UP000381693">
    <property type="component" value="Unassembled WGS sequence"/>
</dbReference>
<dbReference type="GO" id="GO:0016787">
    <property type="term" value="F:hydrolase activity"/>
    <property type="evidence" value="ECO:0007669"/>
    <property type="project" value="UniProtKB-KW"/>
</dbReference>
<organism evidence="1 2">
    <name type="scientific">Methylacidimicrobium cyclopophantes</name>
    <dbReference type="NCBI Taxonomy" id="1041766"/>
    <lineage>
        <taxon>Bacteria</taxon>
        <taxon>Pseudomonadati</taxon>
        <taxon>Verrucomicrobiota</taxon>
        <taxon>Methylacidimicrobium</taxon>
    </lineage>
</organism>
<dbReference type="EC" id="3.6.3.16" evidence="1"/>
<dbReference type="RefSeq" id="WP_142524385.1">
    <property type="nucleotide sequence ID" value="NZ_CABFUZ020000050.1"/>
</dbReference>